<proteinExistence type="predicted"/>
<dbReference type="InterPro" id="IPR014756">
    <property type="entry name" value="Ig_E-set"/>
</dbReference>
<dbReference type="EMBL" id="CP089983">
    <property type="protein sequence ID" value="WXB03327.1"/>
    <property type="molecule type" value="Genomic_DNA"/>
</dbReference>
<dbReference type="RefSeq" id="WP_394832957.1">
    <property type="nucleotide sequence ID" value="NZ_CP089929.1"/>
</dbReference>
<dbReference type="Proteomes" id="UP001374803">
    <property type="component" value="Chromosome"/>
</dbReference>
<protein>
    <recommendedName>
        <fullName evidence="3">Arrestin-like N-terminal domain-containing protein</fullName>
    </recommendedName>
</protein>
<dbReference type="SUPFAM" id="SSF81296">
    <property type="entry name" value="E set domains"/>
    <property type="match status" value="1"/>
</dbReference>
<reference evidence="1" key="1">
    <citation type="submission" date="2021-12" db="EMBL/GenBank/DDBJ databases">
        <title>Discovery of the Pendulisporaceae a myxobacterial family with distinct sporulation behavior and unique specialized metabolism.</title>
        <authorList>
            <person name="Garcia R."/>
            <person name="Popoff A."/>
            <person name="Bader C.D."/>
            <person name="Loehr J."/>
            <person name="Walesch S."/>
            <person name="Walt C."/>
            <person name="Boldt J."/>
            <person name="Bunk B."/>
            <person name="Haeckl F.J.F.P.J."/>
            <person name="Gunesch A.P."/>
            <person name="Birkelbach J."/>
            <person name="Nuebel U."/>
            <person name="Pietschmann T."/>
            <person name="Bach T."/>
            <person name="Mueller R."/>
        </authorList>
    </citation>
    <scope>NUCLEOTIDE SEQUENCE</scope>
    <source>
        <strain evidence="1">MSr11367</strain>
    </source>
</reference>
<name>A0ABZ2L3V7_9BACT</name>
<evidence type="ECO:0008006" key="3">
    <source>
        <dbReference type="Google" id="ProtNLM"/>
    </source>
</evidence>
<dbReference type="Gene3D" id="2.60.40.640">
    <property type="match status" value="1"/>
</dbReference>
<evidence type="ECO:0000313" key="2">
    <source>
        <dbReference type="Proteomes" id="UP001374803"/>
    </source>
</evidence>
<evidence type="ECO:0000313" key="1">
    <source>
        <dbReference type="EMBL" id="WXB03327.1"/>
    </source>
</evidence>
<organism evidence="1 2">
    <name type="scientific">Pendulispora rubella</name>
    <dbReference type="NCBI Taxonomy" id="2741070"/>
    <lineage>
        <taxon>Bacteria</taxon>
        <taxon>Pseudomonadati</taxon>
        <taxon>Myxococcota</taxon>
        <taxon>Myxococcia</taxon>
        <taxon>Myxococcales</taxon>
        <taxon>Sorangiineae</taxon>
        <taxon>Pendulisporaceae</taxon>
        <taxon>Pendulispora</taxon>
    </lineage>
</organism>
<keyword evidence="2" id="KW-1185">Reference proteome</keyword>
<gene>
    <name evidence="1" type="ORF">LVJ94_41295</name>
</gene>
<sequence>MRRRPLVDVRFRTPYALPGALFEVEAVVVSSADTPVDAISLTLVGHEFASIDHNREYHELLRLTERHEPRVLTAGTHGFRSTFDVPQDAPASFIGATSEVLYWLELHISIPWWPDLRKQYAVPMGWGPTIPTPRTPETFFTNPNYPRPRPHLEVALESTSIEYRGTLRGAVSVTNGSNVQAIALQIASCETIPDIPVKVETARLEFAIARGRQAEGARIPFEAALPEHITPTYAGKTFGMYWWLHVVARVSTGTGVGLRIPIVVTPPSGRPALAPGPVAPVGKERRAEVWSAVAQEHALVCDAENERMTGSFEAASLEIALEQRTAGGLHAVARVSWASLGLDLHIDPRRWSDILRPNTVEFETADFDEDYVTTARNSEQLRSWLSPEMVESIGHFDEVNVDDRGAVLVKRMLVISTAPAALSLFVARAVHVARRFGTAHAHVPPAPEMAAHAPAWRAFAERFGGRLECGRMWIHEATLGMERFSIGTDWTGQPPSTLVRLAIDPPLTRPYQGDLSQLRAQVQHIHVGLDAVEARLPAPLADPAAVEPILLEMVRLSRGARGLLDNPFR</sequence>
<dbReference type="InterPro" id="IPR014752">
    <property type="entry name" value="Arrestin-like_C"/>
</dbReference>
<accession>A0ABZ2L3V7</accession>